<proteinExistence type="predicted"/>
<accession>A0A6D2J193</accession>
<sequence>MQWREKSRSQTPAQQAASARSETSRPTTHRRSPMDRNPLVTPIPTTEEVMQELQDVTIRYINCPDPAESAARRQRVQISEEQGLMEETAANIIAAATESYHRTLNFEQEEELALVLRQQSPQEIPEPPEVQKKRRGRPPKSKRNSPAVGISLRQRRLNHTQNSPHVRTKTTKKTNNVPDRAWGASQQNTNLADPREPGPNNRRTTLETNLPALPRATGNLRPRDPSNNTRSVDFHNPPDPLP</sequence>
<protein>
    <submittedName>
        <fullName evidence="2">Uncharacterized protein</fullName>
    </submittedName>
</protein>
<reference evidence="2" key="1">
    <citation type="submission" date="2020-01" db="EMBL/GenBank/DDBJ databases">
        <authorList>
            <person name="Mishra B."/>
        </authorList>
    </citation>
    <scope>NUCLEOTIDE SEQUENCE [LARGE SCALE GENOMIC DNA]</scope>
</reference>
<feature type="region of interest" description="Disordered" evidence="1">
    <location>
        <begin position="118"/>
        <end position="242"/>
    </location>
</feature>
<evidence type="ECO:0000313" key="2">
    <source>
        <dbReference type="EMBL" id="CAA7031133.1"/>
    </source>
</evidence>
<feature type="region of interest" description="Disordered" evidence="1">
    <location>
        <begin position="1"/>
        <end position="44"/>
    </location>
</feature>
<dbReference type="AlphaFoldDB" id="A0A6D2J193"/>
<comment type="caution">
    <text evidence="2">The sequence shown here is derived from an EMBL/GenBank/DDBJ whole genome shotgun (WGS) entry which is preliminary data.</text>
</comment>
<dbReference type="Proteomes" id="UP000467841">
    <property type="component" value="Unassembled WGS sequence"/>
</dbReference>
<organism evidence="2 3">
    <name type="scientific">Microthlaspi erraticum</name>
    <dbReference type="NCBI Taxonomy" id="1685480"/>
    <lineage>
        <taxon>Eukaryota</taxon>
        <taxon>Viridiplantae</taxon>
        <taxon>Streptophyta</taxon>
        <taxon>Embryophyta</taxon>
        <taxon>Tracheophyta</taxon>
        <taxon>Spermatophyta</taxon>
        <taxon>Magnoliopsida</taxon>
        <taxon>eudicotyledons</taxon>
        <taxon>Gunneridae</taxon>
        <taxon>Pentapetalae</taxon>
        <taxon>rosids</taxon>
        <taxon>malvids</taxon>
        <taxon>Brassicales</taxon>
        <taxon>Brassicaceae</taxon>
        <taxon>Coluteocarpeae</taxon>
        <taxon>Microthlaspi</taxon>
    </lineage>
</organism>
<evidence type="ECO:0000313" key="3">
    <source>
        <dbReference type="Proteomes" id="UP000467841"/>
    </source>
</evidence>
<name>A0A6D2J193_9BRAS</name>
<dbReference type="OrthoDB" id="10528473at2759"/>
<dbReference type="EMBL" id="CACVBM020001103">
    <property type="protein sequence ID" value="CAA7031133.1"/>
    <property type="molecule type" value="Genomic_DNA"/>
</dbReference>
<feature type="compositionally biased region" description="Polar residues" evidence="1">
    <location>
        <begin position="9"/>
        <end position="26"/>
    </location>
</feature>
<keyword evidence="3" id="KW-1185">Reference proteome</keyword>
<feature type="compositionally biased region" description="Basic residues" evidence="1">
    <location>
        <begin position="132"/>
        <end position="143"/>
    </location>
</feature>
<gene>
    <name evidence="2" type="ORF">MERR_LOCUS18368</name>
</gene>
<evidence type="ECO:0000256" key="1">
    <source>
        <dbReference type="SAM" id="MobiDB-lite"/>
    </source>
</evidence>